<dbReference type="Proteomes" id="UP000608579">
    <property type="component" value="Unassembled WGS sequence"/>
</dbReference>
<proteinExistence type="predicted"/>
<dbReference type="EMBL" id="DQVM01000039">
    <property type="protein sequence ID" value="HIQ29352.1"/>
    <property type="molecule type" value="Genomic_DNA"/>
</dbReference>
<evidence type="ECO:0000313" key="2">
    <source>
        <dbReference type="Proteomes" id="UP000608579"/>
    </source>
</evidence>
<dbReference type="GO" id="GO:0006777">
    <property type="term" value="P:Mo-molybdopterin cofactor biosynthetic process"/>
    <property type="evidence" value="ECO:0007669"/>
    <property type="project" value="InterPro"/>
</dbReference>
<name>A0A832ZV08_CALS0</name>
<dbReference type="PANTHER" id="PTHR23404">
    <property type="entry name" value="MOLYBDOPTERIN SYNTHASE RELATED"/>
    <property type="match status" value="1"/>
</dbReference>
<evidence type="ECO:0000313" key="1">
    <source>
        <dbReference type="EMBL" id="HIQ29352.1"/>
    </source>
</evidence>
<protein>
    <submittedName>
        <fullName evidence="1">Molybdenum cofactor biosynthesis protein MoaE</fullName>
    </submittedName>
</protein>
<gene>
    <name evidence="1" type="ORF">EYH45_02180</name>
</gene>
<dbReference type="AlphaFoldDB" id="A0A832ZV08"/>
<dbReference type="InterPro" id="IPR003448">
    <property type="entry name" value="Mopterin_biosynth_MoaE"/>
</dbReference>
<dbReference type="Pfam" id="PF02391">
    <property type="entry name" value="MoaE"/>
    <property type="match status" value="1"/>
</dbReference>
<comment type="caution">
    <text evidence="1">The sequence shown here is derived from an EMBL/GenBank/DDBJ whole genome shotgun (WGS) entry which is preliminary data.</text>
</comment>
<dbReference type="Gene3D" id="3.90.1170.40">
    <property type="entry name" value="Molybdopterin biosynthesis MoaE subunit"/>
    <property type="match status" value="1"/>
</dbReference>
<organism evidence="1 2">
    <name type="scientific">Caldiarchaeum subterraneum</name>
    <dbReference type="NCBI Taxonomy" id="311458"/>
    <lineage>
        <taxon>Archaea</taxon>
        <taxon>Nitrososphaerota</taxon>
        <taxon>Candidatus Caldarchaeales</taxon>
        <taxon>Candidatus Caldarchaeaceae</taxon>
        <taxon>Candidatus Caldarchaeum</taxon>
    </lineage>
</organism>
<sequence length="143" mass="15747">MESGVYERGNLDFGALFEHVLRVAGDGGCGAVAFFVGVTKRAGREGKEVEALEMESYVEHANRAIARICEEVKQGHGLRFVGIWHLVGRFGLGEPIVMVAAAGLTRDAVFKGLREAVERYKREPALFKKEIYVDGSYLWVEGA</sequence>
<dbReference type="SUPFAM" id="SSF54690">
    <property type="entry name" value="Molybdopterin synthase subunit MoaE"/>
    <property type="match status" value="1"/>
</dbReference>
<dbReference type="CDD" id="cd00756">
    <property type="entry name" value="MoaE"/>
    <property type="match status" value="1"/>
</dbReference>
<dbReference type="InterPro" id="IPR036563">
    <property type="entry name" value="MoaE_sf"/>
</dbReference>
<reference evidence="1" key="1">
    <citation type="journal article" date="2020" name="ISME J.">
        <title>Gammaproteobacteria mediating utilization of methyl-, sulfur- and petroleum organic compounds in deep ocean hydrothermal plumes.</title>
        <authorList>
            <person name="Zhou Z."/>
            <person name="Liu Y."/>
            <person name="Pan J."/>
            <person name="Cron B.R."/>
            <person name="Toner B.M."/>
            <person name="Anantharaman K."/>
            <person name="Breier J.A."/>
            <person name="Dick G.J."/>
            <person name="Li M."/>
        </authorList>
    </citation>
    <scope>NUCLEOTIDE SEQUENCE</scope>
    <source>
        <strain evidence="1">SZUA-1515</strain>
    </source>
</reference>
<accession>A0A832ZV08</accession>